<dbReference type="GO" id="GO:0044718">
    <property type="term" value="P:siderophore transmembrane transport"/>
    <property type="evidence" value="ECO:0007669"/>
    <property type="project" value="TreeGrafter"/>
</dbReference>
<evidence type="ECO:0000313" key="4">
    <source>
        <dbReference type="EMBL" id="TMM56993.1"/>
    </source>
</evidence>
<evidence type="ECO:0000259" key="3">
    <source>
        <dbReference type="Pfam" id="PF07715"/>
    </source>
</evidence>
<name>A0A5S3PSV4_9FLAO</name>
<feature type="chain" id="PRO_5024423122" description="TonB-dependent receptor plug domain-containing protein" evidence="2">
    <location>
        <begin position="20"/>
        <end position="580"/>
    </location>
</feature>
<dbReference type="Proteomes" id="UP000310314">
    <property type="component" value="Unassembled WGS sequence"/>
</dbReference>
<dbReference type="OrthoDB" id="1079187at2"/>
<protein>
    <recommendedName>
        <fullName evidence="3">TonB-dependent receptor plug domain-containing protein</fullName>
    </recommendedName>
</protein>
<evidence type="ECO:0000313" key="5">
    <source>
        <dbReference type="Proteomes" id="UP000310314"/>
    </source>
</evidence>
<dbReference type="PANTHER" id="PTHR30069">
    <property type="entry name" value="TONB-DEPENDENT OUTER MEMBRANE RECEPTOR"/>
    <property type="match status" value="1"/>
</dbReference>
<dbReference type="RefSeq" id="WP_138657977.1">
    <property type="nucleotide sequence ID" value="NZ_VATY01000002.1"/>
</dbReference>
<dbReference type="InterPro" id="IPR008969">
    <property type="entry name" value="CarboxyPept-like_regulatory"/>
</dbReference>
<evidence type="ECO:0000256" key="1">
    <source>
        <dbReference type="ARBA" id="ARBA00022729"/>
    </source>
</evidence>
<feature type="signal peptide" evidence="2">
    <location>
        <begin position="1"/>
        <end position="19"/>
    </location>
</feature>
<keyword evidence="1 2" id="KW-0732">Signal</keyword>
<dbReference type="PANTHER" id="PTHR30069:SF29">
    <property type="entry name" value="HEMOGLOBIN AND HEMOGLOBIN-HAPTOGLOBIN-BINDING PROTEIN 1-RELATED"/>
    <property type="match status" value="1"/>
</dbReference>
<dbReference type="InterPro" id="IPR012910">
    <property type="entry name" value="Plug_dom"/>
</dbReference>
<comment type="caution">
    <text evidence="4">The sequence shown here is derived from an EMBL/GenBank/DDBJ whole genome shotgun (WGS) entry which is preliminary data.</text>
</comment>
<dbReference type="SUPFAM" id="SSF48452">
    <property type="entry name" value="TPR-like"/>
    <property type="match status" value="1"/>
</dbReference>
<dbReference type="AlphaFoldDB" id="A0A5S3PSV4"/>
<dbReference type="SUPFAM" id="SSF49464">
    <property type="entry name" value="Carboxypeptidase regulatory domain-like"/>
    <property type="match status" value="1"/>
</dbReference>
<reference evidence="4 5" key="1">
    <citation type="submission" date="2019-05" db="EMBL/GenBank/DDBJ databases">
        <authorList>
            <person name="Zhang J.-Y."/>
            <person name="Feg X."/>
            <person name="Du Z.-J."/>
        </authorList>
    </citation>
    <scope>NUCLEOTIDE SEQUENCE [LARGE SCALE GENOMIC DNA]</scope>
    <source>
        <strain evidence="4 5">RZ26</strain>
    </source>
</reference>
<organism evidence="4 5">
    <name type="scientific">Maribacter algarum</name>
    <name type="common">ex Zhang et al. 2020</name>
    <dbReference type="NCBI Taxonomy" id="2578118"/>
    <lineage>
        <taxon>Bacteria</taxon>
        <taxon>Pseudomonadati</taxon>
        <taxon>Bacteroidota</taxon>
        <taxon>Flavobacteriia</taxon>
        <taxon>Flavobacteriales</taxon>
        <taxon>Flavobacteriaceae</taxon>
        <taxon>Maribacter</taxon>
    </lineage>
</organism>
<dbReference type="GO" id="GO:0015344">
    <property type="term" value="F:siderophore uptake transmembrane transporter activity"/>
    <property type="evidence" value="ECO:0007669"/>
    <property type="project" value="TreeGrafter"/>
</dbReference>
<dbReference type="SUPFAM" id="SSF56935">
    <property type="entry name" value="Porins"/>
    <property type="match status" value="1"/>
</dbReference>
<dbReference type="InterPro" id="IPR039426">
    <property type="entry name" value="TonB-dep_rcpt-like"/>
</dbReference>
<accession>A0A5S3PSV4</accession>
<sequence length="580" mass="65687">MKNLVTFFLLICSLTVVQAQSKYIKGKLTHFNTPLANAEIRILDSETLVKTKTDGSYSISAEIGDVISYSYPSLETVEIIVEDVTTILNVQMTQKIEELDEVVVKGSNRKSQEELALEYPTNPNLIRTAWGILNKETSGGTIRFLPKEQITDVSLCILDLLRNEMPGVRVFGDCIQGGGVTIRGVMSLTQSNTAIYDVDGQIFQDTPLWILPAAIERVAVLSSLSSTAQYGTAGGGGVVVINTKVGTVGIGSSKLKDQARLRNNKYQNDALNEASINKNLPTYLEELYASSSIEIAKEIYLKNRALYRNAPHYFLDAYNYFMSNRETEYANQIIENQMYLFEDHPVYSKALGYHLDAHGEHEKAKDLYEQVFILRPSYAQSYRDLAESYREVGNYKKSASMYARHNYLLNEGFLSSDSVGILPVIERESENLLALEGDKVIDGGKITRRLAKYTEFDGTRLLFEWNDSEAEFELQFVNPEKHFHTWKHTMLANSERIKDEKEKGYSCQEFLVDGSLPGIWRVNMNYKGNKKLEPSYLKVTRYYNYGKPSQQKRVSVYRLGLKNVNYQLFDLVNSSSTSSN</sequence>
<gene>
    <name evidence="4" type="ORF">FEE95_10900</name>
</gene>
<dbReference type="InterPro" id="IPR011990">
    <property type="entry name" value="TPR-like_helical_dom_sf"/>
</dbReference>
<dbReference type="EMBL" id="VATY01000002">
    <property type="protein sequence ID" value="TMM56993.1"/>
    <property type="molecule type" value="Genomic_DNA"/>
</dbReference>
<evidence type="ECO:0000256" key="2">
    <source>
        <dbReference type="SAM" id="SignalP"/>
    </source>
</evidence>
<dbReference type="InterPro" id="IPR037066">
    <property type="entry name" value="Plug_dom_sf"/>
</dbReference>
<dbReference type="Gene3D" id="2.170.130.10">
    <property type="entry name" value="TonB-dependent receptor, plug domain"/>
    <property type="match status" value="1"/>
</dbReference>
<proteinExistence type="predicted"/>
<dbReference type="Pfam" id="PF07715">
    <property type="entry name" value="Plug"/>
    <property type="match status" value="1"/>
</dbReference>
<feature type="domain" description="TonB-dependent receptor plug" evidence="3">
    <location>
        <begin position="138"/>
        <end position="238"/>
    </location>
</feature>
<dbReference type="Gene3D" id="1.25.40.10">
    <property type="entry name" value="Tetratricopeptide repeat domain"/>
    <property type="match status" value="1"/>
</dbReference>
<keyword evidence="5" id="KW-1185">Reference proteome</keyword>